<dbReference type="InterPro" id="IPR000719">
    <property type="entry name" value="Prot_kinase_dom"/>
</dbReference>
<feature type="compositionally biased region" description="Polar residues" evidence="4">
    <location>
        <begin position="53"/>
        <end position="63"/>
    </location>
</feature>
<comment type="caution">
    <text evidence="6">The sequence shown here is derived from an EMBL/GenBank/DDBJ whole genome shotgun (WGS) entry which is preliminary data.</text>
</comment>
<evidence type="ECO:0000313" key="7">
    <source>
        <dbReference type="Proteomes" id="UP001515480"/>
    </source>
</evidence>
<dbReference type="Pfam" id="PF00069">
    <property type="entry name" value="Pkinase"/>
    <property type="match status" value="1"/>
</dbReference>
<reference evidence="6 7" key="1">
    <citation type="journal article" date="2024" name="Science">
        <title>Giant polyketide synthase enzymes in the biosynthesis of giant marine polyether toxins.</title>
        <authorList>
            <person name="Fallon T.R."/>
            <person name="Shende V.V."/>
            <person name="Wierzbicki I.H."/>
            <person name="Pendleton A.L."/>
            <person name="Watervoot N.F."/>
            <person name="Auber R.P."/>
            <person name="Gonzalez D.J."/>
            <person name="Wisecaver J.H."/>
            <person name="Moore B.S."/>
        </authorList>
    </citation>
    <scope>NUCLEOTIDE SEQUENCE [LARGE SCALE GENOMIC DNA]</scope>
    <source>
        <strain evidence="6 7">12B1</strain>
    </source>
</reference>
<evidence type="ECO:0000313" key="6">
    <source>
        <dbReference type="EMBL" id="KAL1511298.1"/>
    </source>
</evidence>
<feature type="region of interest" description="Disordered" evidence="4">
    <location>
        <begin position="1"/>
        <end position="124"/>
    </location>
</feature>
<dbReference type="GO" id="GO:0004672">
    <property type="term" value="F:protein kinase activity"/>
    <property type="evidence" value="ECO:0007669"/>
    <property type="project" value="InterPro"/>
</dbReference>
<feature type="coiled-coil region" evidence="3">
    <location>
        <begin position="827"/>
        <end position="980"/>
    </location>
</feature>
<dbReference type="SMART" id="SM00220">
    <property type="entry name" value="S_TKc"/>
    <property type="match status" value="1"/>
</dbReference>
<organism evidence="6 7">
    <name type="scientific">Prymnesium parvum</name>
    <name type="common">Toxic golden alga</name>
    <dbReference type="NCBI Taxonomy" id="97485"/>
    <lineage>
        <taxon>Eukaryota</taxon>
        <taxon>Haptista</taxon>
        <taxon>Haptophyta</taxon>
        <taxon>Prymnesiophyceae</taxon>
        <taxon>Prymnesiales</taxon>
        <taxon>Prymnesiaceae</taxon>
        <taxon>Prymnesium</taxon>
    </lineage>
</organism>
<feature type="domain" description="Protein kinase" evidence="5">
    <location>
        <begin position="168"/>
        <end position="440"/>
    </location>
</feature>
<feature type="region of interest" description="Disordered" evidence="4">
    <location>
        <begin position="445"/>
        <end position="491"/>
    </location>
</feature>
<feature type="coiled-coil region" evidence="3">
    <location>
        <begin position="1080"/>
        <end position="1240"/>
    </location>
</feature>
<evidence type="ECO:0000256" key="2">
    <source>
        <dbReference type="ARBA" id="ARBA00022840"/>
    </source>
</evidence>
<evidence type="ECO:0000256" key="3">
    <source>
        <dbReference type="SAM" id="Coils"/>
    </source>
</evidence>
<evidence type="ECO:0000256" key="4">
    <source>
        <dbReference type="SAM" id="MobiDB-lite"/>
    </source>
</evidence>
<dbReference type="Gene3D" id="1.10.510.10">
    <property type="entry name" value="Transferase(Phosphotransferase) domain 1"/>
    <property type="match status" value="1"/>
</dbReference>
<keyword evidence="3" id="KW-0175">Coiled coil</keyword>
<protein>
    <recommendedName>
        <fullName evidence="5">Protein kinase domain-containing protein</fullName>
    </recommendedName>
</protein>
<feature type="region of interest" description="Disordered" evidence="4">
    <location>
        <begin position="1481"/>
        <end position="1504"/>
    </location>
</feature>
<feature type="compositionally biased region" description="Pro residues" evidence="4">
    <location>
        <begin position="88"/>
        <end position="99"/>
    </location>
</feature>
<dbReference type="EMBL" id="JBGBPQ010000014">
    <property type="protein sequence ID" value="KAL1511298.1"/>
    <property type="molecule type" value="Genomic_DNA"/>
</dbReference>
<sequence>MRAFKRKSEPKADVTTAPTSSKPTKSLAKSLGLLTSTSRPRLIEGGAMLSELSPDTSPSSRGRPQSMPPAVPPALAQTYTAPLSRADVPPPPPMPPPPSLQAALATPAPPKPPARQQLSSEREEFGRIQAELQAASGGMRRLSVNVVSRLLQLPEKQVKEVEYVEDAYVLEEQLGSGQCANVFRATSIEGKELAIKLIEVETLAKTIESLGMARAEVEAMKKIPPHPSILKLIDIACTPNELVFALELMPRGDLLGYILDHETGVAEVECKVIFKQLADGMHHMHSHGWAHRDLKPENVGLSILANGELLAKWMDFGTAAECKGDEMVLAGYCGTPVYMPPEVAVWLNKSTTSATPRYGLPADCWSLGVLLYVMLSGEAPWDQDMEVPEMMRAIQVEAVPYPDDIWSKISEEGGHLVRQLLKRKPQARLNARQICAHEWLTGKVASPPVSTAASPRASMQPDEELSSRRLSGLATSAEGCSSRKSDAAPPDVSAQHADMLRAAAARLEQMHAEKAEALRQLEESREAESAARARCDQLAAALEGGGGGGGEAEVEELRARCRSLEAEAAAQRQAADAAEAEAARLREGGAEAPPPPRLSPAAAEEMAALRAERDELLERCTASAAEVGKLRTALQAAQAESIGAAVQKRRCAELEEELAAMSAALQEARAANGAAAAAAGGAAPADVATLQARVAALEAERERQAEVVKADKNASAAREGALKSKCMGLEDENVRLSEKLSAIEAKAVTAGSAEREAARADREAERAENLEAVAATLRLRCQDLERRAEQLSAELEAAGGGGGGGGGVAEAVMRAAAAEGEAADSEIDGAKAAVARAEARAEAAEGAAAVAAGVEHELRRRLQFLEAEVDQMHAEVEAAVEARVEETRQETEHLRASLQNAQRQRDGARRDLFELELERGVHTKLLHHAVAEAEAAGASTARELLARVQAAADERSKASLEEAAGDLARLAQNAADATAAAASAAGQARRFPPLAASLPPLAAFQFVPTPSTALRCRLSAPRLRPHPFPSTSPSPSPLAPLLCPSLSVPLSSFSPTCPLLQVHALSMSLTEERSAHAATSRALEACLRTLQAELRRAEAEADAARRAQALEARAKVSSLEALVARGEQEKDNLREQLSTARIELALSQRVAERLEEQFAARAEESRQADALRAVQAELDARDARIAQLQETEASLRNELQSKRKRMAAADEKAARSLYILERLEQEKAAVESRLAEEEARSQSMEVALSAMRAARDDEDSSASRRLRVHLQMLQQELHAADLRLVSMAMILSARSESSAPTVAALQNEVDALRRSLVSADEEKGRAQEEWEVRTQRLRIELESERARKEAEIARQVGAAEREWRERFAHNVTVAREEAARAAREEAEAAAREQLAAVTNEWRDHLARAVLLTRQEVDAHLGGSLIEHARSPMTYASQIPGSRERLELLSEFGSAARLGIKRHAQYDSIRAPKNANRIVRRVVPTDSTRDIHPPGPEGAYGKWTP</sequence>
<feature type="region of interest" description="Disordered" evidence="4">
    <location>
        <begin position="572"/>
        <end position="601"/>
    </location>
</feature>
<feature type="compositionally biased region" description="Low complexity" evidence="4">
    <location>
        <begin position="15"/>
        <end position="26"/>
    </location>
</feature>
<feature type="compositionally biased region" description="Basic and acidic residues" evidence="4">
    <location>
        <begin position="1"/>
        <end position="12"/>
    </location>
</feature>
<evidence type="ECO:0000256" key="1">
    <source>
        <dbReference type="ARBA" id="ARBA00022741"/>
    </source>
</evidence>
<dbReference type="FunFam" id="1.10.510.10:FF:000571">
    <property type="entry name" value="Maternal embryonic leucine zipper kinase"/>
    <property type="match status" value="1"/>
</dbReference>
<gene>
    <name evidence="6" type="ORF">AB1Y20_006103</name>
</gene>
<dbReference type="GO" id="GO:0005524">
    <property type="term" value="F:ATP binding"/>
    <property type="evidence" value="ECO:0007669"/>
    <property type="project" value="UniProtKB-KW"/>
</dbReference>
<name>A0AB34J3S1_PRYPA</name>
<dbReference type="InterPro" id="IPR011009">
    <property type="entry name" value="Kinase-like_dom_sf"/>
</dbReference>
<feature type="coiled-coil region" evidence="3">
    <location>
        <begin position="1302"/>
        <end position="1329"/>
    </location>
</feature>
<proteinExistence type="predicted"/>
<accession>A0AB34J3S1</accession>
<dbReference type="Proteomes" id="UP001515480">
    <property type="component" value="Unassembled WGS sequence"/>
</dbReference>
<keyword evidence="2" id="KW-0067">ATP-binding</keyword>
<dbReference type="SUPFAM" id="SSF56112">
    <property type="entry name" value="Protein kinase-like (PK-like)"/>
    <property type="match status" value="1"/>
</dbReference>
<evidence type="ECO:0000259" key="5">
    <source>
        <dbReference type="PROSITE" id="PS50011"/>
    </source>
</evidence>
<keyword evidence="7" id="KW-1185">Reference proteome</keyword>
<keyword evidence="1" id="KW-0547">Nucleotide-binding</keyword>
<dbReference type="PROSITE" id="PS50011">
    <property type="entry name" value="PROTEIN_KINASE_DOM"/>
    <property type="match status" value="1"/>
</dbReference>
<dbReference type="PANTHER" id="PTHR24347">
    <property type="entry name" value="SERINE/THREONINE-PROTEIN KINASE"/>
    <property type="match status" value="1"/>
</dbReference>